<protein>
    <recommendedName>
        <fullName evidence="4">CoxF protein</fullName>
    </recommendedName>
</protein>
<dbReference type="HOGENOM" id="CLU_209145_0_0_5"/>
<keyword evidence="3" id="KW-1185">Reference proteome</keyword>
<dbReference type="Proteomes" id="UP000002257">
    <property type="component" value="Chromosome"/>
</dbReference>
<dbReference type="KEGG" id="msl:Msil_1240"/>
<evidence type="ECO:0000313" key="2">
    <source>
        <dbReference type="EMBL" id="ACK50209.1"/>
    </source>
</evidence>
<proteinExistence type="predicted"/>
<sequence>MTDKAQTPVMTGVKLTPEQEKSRRQRNLALALAIGFFVVLFYVVTVVKLGPAVLERPF</sequence>
<reference evidence="2 3" key="1">
    <citation type="journal article" date="2010" name="J. Bacteriol.">
        <title>Complete genome sequence of the aerobic facultative methanotroph Methylocella silvestris BL2.</title>
        <authorList>
            <person name="Chen Y."/>
            <person name="Crombie A."/>
            <person name="Rahman M.T."/>
            <person name="Dedysh S.N."/>
            <person name="Liesack W."/>
            <person name="Stott M.B."/>
            <person name="Alam M."/>
            <person name="Theisen A.R."/>
            <person name="Murrell J.C."/>
            <person name="Dunfield P.F."/>
        </authorList>
    </citation>
    <scope>NUCLEOTIDE SEQUENCE [LARGE SCALE GENOMIC DNA]</scope>
    <source>
        <strain evidence="3">DSM 15510 / CIP 108128 / LMG 27833 / NCIMB 13906 / BL2</strain>
    </source>
</reference>
<gene>
    <name evidence="2" type="ordered locus">Msil_1240</name>
</gene>
<dbReference type="AlphaFoldDB" id="B8EPK4"/>
<evidence type="ECO:0000256" key="1">
    <source>
        <dbReference type="SAM" id="Phobius"/>
    </source>
</evidence>
<dbReference type="RefSeq" id="WP_012590279.1">
    <property type="nucleotide sequence ID" value="NC_011666.1"/>
</dbReference>
<accession>B8EPK4</accession>
<keyword evidence="1" id="KW-0812">Transmembrane</keyword>
<evidence type="ECO:0000313" key="3">
    <source>
        <dbReference type="Proteomes" id="UP000002257"/>
    </source>
</evidence>
<evidence type="ECO:0008006" key="4">
    <source>
        <dbReference type="Google" id="ProtNLM"/>
    </source>
</evidence>
<dbReference type="EMBL" id="CP001280">
    <property type="protein sequence ID" value="ACK50209.1"/>
    <property type="molecule type" value="Genomic_DNA"/>
</dbReference>
<keyword evidence="1" id="KW-0472">Membrane</keyword>
<name>B8EPK4_METSB</name>
<dbReference type="eggNOG" id="ENOG5033A6Y">
    <property type="taxonomic scope" value="Bacteria"/>
</dbReference>
<organism evidence="2 3">
    <name type="scientific">Methylocella silvestris (strain DSM 15510 / CIP 108128 / LMG 27833 / NCIMB 13906 / BL2)</name>
    <dbReference type="NCBI Taxonomy" id="395965"/>
    <lineage>
        <taxon>Bacteria</taxon>
        <taxon>Pseudomonadati</taxon>
        <taxon>Pseudomonadota</taxon>
        <taxon>Alphaproteobacteria</taxon>
        <taxon>Hyphomicrobiales</taxon>
        <taxon>Beijerinckiaceae</taxon>
        <taxon>Methylocella</taxon>
    </lineage>
</organism>
<dbReference type="STRING" id="395965.Msil_1240"/>
<keyword evidence="1" id="KW-1133">Transmembrane helix</keyword>
<feature type="transmembrane region" description="Helical" evidence="1">
    <location>
        <begin position="28"/>
        <end position="49"/>
    </location>
</feature>